<reference evidence="2 4" key="2">
    <citation type="journal article" date="2014" name="BMC Genomics">
        <title>An improved genome release (version Mt4.0) for the model legume Medicago truncatula.</title>
        <authorList>
            <person name="Tang H."/>
            <person name="Krishnakumar V."/>
            <person name="Bidwell S."/>
            <person name="Rosen B."/>
            <person name="Chan A."/>
            <person name="Zhou S."/>
            <person name="Gentzbittel L."/>
            <person name="Childs K.L."/>
            <person name="Yandell M."/>
            <person name="Gundlach H."/>
            <person name="Mayer K.F."/>
            <person name="Schwartz D.C."/>
            <person name="Town C.D."/>
        </authorList>
    </citation>
    <scope>GENOME REANNOTATION</scope>
    <source>
        <strain evidence="2">A17</strain>
        <strain evidence="3 4">cv. Jemalong A17</strain>
    </source>
</reference>
<dbReference type="AlphaFoldDB" id="A0A072TGB2"/>
<evidence type="ECO:0000313" key="2">
    <source>
        <dbReference type="EMBL" id="KEH16367.1"/>
    </source>
</evidence>
<dbReference type="PaxDb" id="3880-AES58552"/>
<gene>
    <name evidence="2" type="ORF">MTR_0212s0070</name>
</gene>
<dbReference type="EnsemblPlants" id="KEH16367">
    <property type="protein sequence ID" value="KEH16367"/>
    <property type="gene ID" value="MTR_0212s0070"/>
</dbReference>
<feature type="region of interest" description="Disordered" evidence="1">
    <location>
        <begin position="102"/>
        <end position="146"/>
    </location>
</feature>
<sequence length="146" mass="14979">MDSGLSTFSVPQSATKRVAWSTSAKGGKSGLSNLSLAFSVGELGVGGASDELLRDLKAEILRFMEHLQNIDAPAIPHHVQLLGSQLFIASTASSSIRSAADDIAAPSPTTGARTKDGTCFPKSISPGVHSNSLIIESGSEGDSPKA</sequence>
<dbReference type="Proteomes" id="UP000002051">
    <property type="component" value="Unassembled WGS sequence"/>
</dbReference>
<dbReference type="HOGENOM" id="CLU_1780234_0_0_1"/>
<accession>A0A072TGB2</accession>
<proteinExistence type="predicted"/>
<evidence type="ECO:0000313" key="3">
    <source>
        <dbReference type="EnsemblPlants" id="KEH16367"/>
    </source>
</evidence>
<dbReference type="EMBL" id="KL402937">
    <property type="protein sequence ID" value="KEH16367.1"/>
    <property type="molecule type" value="Genomic_DNA"/>
</dbReference>
<organism evidence="2 4">
    <name type="scientific">Medicago truncatula</name>
    <name type="common">Barrel medic</name>
    <name type="synonym">Medicago tribuloides</name>
    <dbReference type="NCBI Taxonomy" id="3880"/>
    <lineage>
        <taxon>Eukaryota</taxon>
        <taxon>Viridiplantae</taxon>
        <taxon>Streptophyta</taxon>
        <taxon>Embryophyta</taxon>
        <taxon>Tracheophyta</taxon>
        <taxon>Spermatophyta</taxon>
        <taxon>Magnoliopsida</taxon>
        <taxon>eudicotyledons</taxon>
        <taxon>Gunneridae</taxon>
        <taxon>Pentapetalae</taxon>
        <taxon>rosids</taxon>
        <taxon>fabids</taxon>
        <taxon>Fabales</taxon>
        <taxon>Fabaceae</taxon>
        <taxon>Papilionoideae</taxon>
        <taxon>50 kb inversion clade</taxon>
        <taxon>NPAAA clade</taxon>
        <taxon>Hologalegina</taxon>
        <taxon>IRL clade</taxon>
        <taxon>Trifolieae</taxon>
        <taxon>Medicago</taxon>
    </lineage>
</organism>
<name>A0A072TGB2_MEDTR</name>
<evidence type="ECO:0000256" key="1">
    <source>
        <dbReference type="SAM" id="MobiDB-lite"/>
    </source>
</evidence>
<reference evidence="2 4" key="1">
    <citation type="journal article" date="2011" name="Nature">
        <title>The Medicago genome provides insight into the evolution of rhizobial symbioses.</title>
        <authorList>
            <person name="Young N.D."/>
            <person name="Debelle F."/>
            <person name="Oldroyd G.E."/>
            <person name="Geurts R."/>
            <person name="Cannon S.B."/>
            <person name="Udvardi M.K."/>
            <person name="Benedito V.A."/>
            <person name="Mayer K.F."/>
            <person name="Gouzy J."/>
            <person name="Schoof H."/>
            <person name="Van de Peer Y."/>
            <person name="Proost S."/>
            <person name="Cook D.R."/>
            <person name="Meyers B.C."/>
            <person name="Spannagl M."/>
            <person name="Cheung F."/>
            <person name="De Mita S."/>
            <person name="Krishnakumar V."/>
            <person name="Gundlach H."/>
            <person name="Zhou S."/>
            <person name="Mudge J."/>
            <person name="Bharti A.K."/>
            <person name="Murray J.D."/>
            <person name="Naoumkina M.A."/>
            <person name="Rosen B."/>
            <person name="Silverstein K.A."/>
            <person name="Tang H."/>
            <person name="Rombauts S."/>
            <person name="Zhao P.X."/>
            <person name="Zhou P."/>
            <person name="Barbe V."/>
            <person name="Bardou P."/>
            <person name="Bechner M."/>
            <person name="Bellec A."/>
            <person name="Berger A."/>
            <person name="Berges H."/>
            <person name="Bidwell S."/>
            <person name="Bisseling T."/>
            <person name="Choisne N."/>
            <person name="Couloux A."/>
            <person name="Denny R."/>
            <person name="Deshpande S."/>
            <person name="Dai X."/>
            <person name="Doyle J.J."/>
            <person name="Dudez A.M."/>
            <person name="Farmer A.D."/>
            <person name="Fouteau S."/>
            <person name="Franken C."/>
            <person name="Gibelin C."/>
            <person name="Gish J."/>
            <person name="Goldstein S."/>
            <person name="Gonzalez A.J."/>
            <person name="Green P.J."/>
            <person name="Hallab A."/>
            <person name="Hartog M."/>
            <person name="Hua A."/>
            <person name="Humphray S.J."/>
            <person name="Jeong D.H."/>
            <person name="Jing Y."/>
            <person name="Jocker A."/>
            <person name="Kenton S.M."/>
            <person name="Kim D.J."/>
            <person name="Klee K."/>
            <person name="Lai H."/>
            <person name="Lang C."/>
            <person name="Lin S."/>
            <person name="Macmil S.L."/>
            <person name="Magdelenat G."/>
            <person name="Matthews L."/>
            <person name="McCorrison J."/>
            <person name="Monaghan E.L."/>
            <person name="Mun J.H."/>
            <person name="Najar F.Z."/>
            <person name="Nicholson C."/>
            <person name="Noirot C."/>
            <person name="O'Bleness M."/>
            <person name="Paule C.R."/>
            <person name="Poulain J."/>
            <person name="Prion F."/>
            <person name="Qin B."/>
            <person name="Qu C."/>
            <person name="Retzel E.F."/>
            <person name="Riddle C."/>
            <person name="Sallet E."/>
            <person name="Samain S."/>
            <person name="Samson N."/>
            <person name="Sanders I."/>
            <person name="Saurat O."/>
            <person name="Scarpelli C."/>
            <person name="Schiex T."/>
            <person name="Segurens B."/>
            <person name="Severin A.J."/>
            <person name="Sherrier D.J."/>
            <person name="Shi R."/>
            <person name="Sims S."/>
            <person name="Singer S.R."/>
            <person name="Sinharoy S."/>
            <person name="Sterck L."/>
            <person name="Viollet A."/>
            <person name="Wang B.B."/>
            <person name="Wang K."/>
            <person name="Wang M."/>
            <person name="Wang X."/>
            <person name="Warfsmann J."/>
            <person name="Weissenbach J."/>
            <person name="White D.D."/>
            <person name="White J.D."/>
            <person name="Wiley G.B."/>
            <person name="Wincker P."/>
            <person name="Xing Y."/>
            <person name="Yang L."/>
            <person name="Yao Z."/>
            <person name="Ying F."/>
            <person name="Zhai J."/>
            <person name="Zhou L."/>
            <person name="Zuber A."/>
            <person name="Denarie J."/>
            <person name="Dixon R.A."/>
            <person name="May G.D."/>
            <person name="Schwartz D.C."/>
            <person name="Rogers J."/>
            <person name="Quetier F."/>
            <person name="Town C.D."/>
            <person name="Roe B.A."/>
        </authorList>
    </citation>
    <scope>NUCLEOTIDE SEQUENCE [LARGE SCALE GENOMIC DNA]</scope>
    <source>
        <strain evidence="2">A17</strain>
        <strain evidence="3 4">cv. Jemalong A17</strain>
    </source>
</reference>
<protein>
    <submittedName>
        <fullName evidence="2 3">Uncharacterized protein</fullName>
    </submittedName>
</protein>
<reference evidence="3" key="3">
    <citation type="submission" date="2015-06" db="UniProtKB">
        <authorList>
            <consortium name="EnsemblPlants"/>
        </authorList>
    </citation>
    <scope>IDENTIFICATION</scope>
    <source>
        <strain evidence="3">cv. Jemalong A17</strain>
    </source>
</reference>
<keyword evidence="4" id="KW-1185">Reference proteome</keyword>
<evidence type="ECO:0000313" key="4">
    <source>
        <dbReference type="Proteomes" id="UP000002051"/>
    </source>
</evidence>